<dbReference type="AlphaFoldDB" id="Q9X3B8"/>
<dbReference type="EMBL" id="AF069302">
    <property type="protein sequence ID" value="AAD25913.1"/>
    <property type="molecule type" value="Genomic_DNA"/>
</dbReference>
<evidence type="ECO:0000313" key="1">
    <source>
        <dbReference type="EMBL" id="AAD25913.1"/>
    </source>
</evidence>
<gene>
    <name evidence="1" type="primary">orf7</name>
</gene>
<evidence type="ECO:0000313" key="2">
    <source>
        <dbReference type="EMBL" id="AAF22854.1"/>
    </source>
</evidence>
<geneLocation type="plasmid" evidence="1">
    <name>pMD136</name>
</geneLocation>
<reference evidence="1" key="1">
    <citation type="submission" date="1998-06" db="EMBL/GenBank/DDBJ databases">
        <title>Pediococcus pentosaceus pediocin A encoding plasmid, pMD136.</title>
        <authorList>
            <person name="Kantor A."/>
            <person name="Mett A."/>
            <person name="Shapira R."/>
        </authorList>
    </citation>
    <scope>NUCLEOTIDE SEQUENCE</scope>
    <source>
        <strain evidence="1">ATCC 43200</strain>
        <plasmid evidence="1">pMD136</plasmid>
    </source>
</reference>
<sequence>MKLIGENMGRNSIKSVAQIEKLLADPWAVDLGELWEQALHNPDPDKRKLYDALWEYVIGKRQNDLISEHYFTI</sequence>
<organism evidence="1">
    <name type="scientific">Pediococcus pentosaceus</name>
    <dbReference type="NCBI Taxonomy" id="1255"/>
    <lineage>
        <taxon>Bacteria</taxon>
        <taxon>Bacillati</taxon>
        <taxon>Bacillota</taxon>
        <taxon>Bacilli</taxon>
        <taxon>Lactobacillales</taxon>
        <taxon>Lactobacillaceae</taxon>
        <taxon>Pediococcus</taxon>
    </lineage>
</organism>
<dbReference type="RefSeq" id="WP_010889649.1">
    <property type="nucleotide sequence ID" value="NC_001277.1"/>
</dbReference>
<reference evidence="2" key="2">
    <citation type="journal article" date="2000" name="Plasmid">
        <title>Nucleotide sequence and analysis of plasmid pMD136 from Pediococcus pentosaceus FBB61 (ATCC43200) involved in pediocin A production.</title>
        <authorList>
            <person name="Giacomini A."/>
            <person name="Squartini A."/>
            <person name="Nuti M.P."/>
        </authorList>
    </citation>
    <scope>NUCLEOTIDE SEQUENCE</scope>
    <source>
        <strain evidence="2">ATCC 43200</strain>
        <plasmid evidence="2">pMD136</plasmid>
    </source>
</reference>
<accession>Q9X3B8</accession>
<proteinExistence type="predicted"/>
<protein>
    <submittedName>
        <fullName evidence="1">Orf7</fullName>
    </submittedName>
</protein>
<name>Q9X3B8_PEDPE</name>
<dbReference type="EMBL" id="AF033858">
    <property type="protein sequence ID" value="AAF22854.1"/>
    <property type="molecule type" value="Genomic_DNA"/>
</dbReference>
<keyword evidence="1" id="KW-0614">Plasmid</keyword>